<dbReference type="InterPro" id="IPR002213">
    <property type="entry name" value="UDP_glucos_trans"/>
</dbReference>
<dbReference type="FunFam" id="3.40.50.2000:FF:000120">
    <property type="entry name" value="UDP-glycosyltransferase 76C1"/>
    <property type="match status" value="1"/>
</dbReference>
<keyword evidence="3" id="KW-0175">Coiled coil</keyword>
<dbReference type="GO" id="GO:0080044">
    <property type="term" value="F:quercetin 7-O-glucosyltransferase activity"/>
    <property type="evidence" value="ECO:0007669"/>
    <property type="project" value="TreeGrafter"/>
</dbReference>
<evidence type="ECO:0000256" key="3">
    <source>
        <dbReference type="SAM" id="Coils"/>
    </source>
</evidence>
<evidence type="ECO:0000313" key="4">
    <source>
        <dbReference type="EMBL" id="PIA57852.1"/>
    </source>
</evidence>
<comment type="similarity">
    <text evidence="1">Belongs to the UDP-glycosyltransferase family.</text>
</comment>
<accession>A0A2G5EQ27</accession>
<gene>
    <name evidence="4" type="ORF">AQUCO_00500046v1</name>
</gene>
<sequence length="485" mass="54750">MYEQQQEWHQRRGRRRLVLFPCPLQGHINPMLQLATLLHSHYQRILSITIVHIHFNSPNSSKYPDFTFLPISDGLSPSQSTKDVIALLSLLNHNCANPFRECLINEILSQQNEPPVACIISDAIMHFTQSVADSLQLPRIVLRTSSPTNFVIFAAFPLLRQRGYLPIKESELEAPVPELPPLKVKDIPMIKTGNLEGLFTLISEMVNQTKASAGLIWNSFESLEQTSLESLRHEFPAPNFAIGPFHKFAPAISSSLLTQDRSCLSWLNTQAPSSVIYISFGSIAAIDEAQLVEMALGIAHSGQPFLWVIRPGLVVDHDKSGQEINKDVDLTKFLPQKVKEMMKLHSGRGCIVKWAPQLEVLAHPAVGGFWTHSGWNSTLESICEGVPMLCWACFGDQMVSARYVSEVWRVGFQLENGLQHGEIETYIKRLMVQENNREREEMIERVKDLQERAELCIKKGGSSFKSLENLTDYIFSLKIRKARLA</sequence>
<dbReference type="PANTHER" id="PTHR11926:SF1464">
    <property type="entry name" value="UDP-GLYCOSYLTRANSFERASE 76B1-LIKE"/>
    <property type="match status" value="1"/>
</dbReference>
<dbReference type="Pfam" id="PF00201">
    <property type="entry name" value="UDPGT"/>
    <property type="match status" value="1"/>
</dbReference>
<evidence type="ECO:0000256" key="2">
    <source>
        <dbReference type="ARBA" id="ARBA00022679"/>
    </source>
</evidence>
<dbReference type="FunFam" id="3.40.50.2000:FF:000040">
    <property type="entry name" value="UDP-glycosyltransferase 76C1"/>
    <property type="match status" value="1"/>
</dbReference>
<reference evidence="4 5" key="1">
    <citation type="submission" date="2017-09" db="EMBL/GenBank/DDBJ databases">
        <title>WGS assembly of Aquilegia coerulea Goldsmith.</title>
        <authorList>
            <person name="Hodges S."/>
            <person name="Kramer E."/>
            <person name="Nordborg M."/>
            <person name="Tomkins J."/>
            <person name="Borevitz J."/>
            <person name="Derieg N."/>
            <person name="Yan J."/>
            <person name="Mihaltcheva S."/>
            <person name="Hayes R.D."/>
            <person name="Rokhsar D."/>
        </authorList>
    </citation>
    <scope>NUCLEOTIDE SEQUENCE [LARGE SCALE GENOMIC DNA]</scope>
    <source>
        <strain evidence="5">cv. Goldsmith</strain>
    </source>
</reference>
<dbReference type="Proteomes" id="UP000230069">
    <property type="component" value="Unassembled WGS sequence"/>
</dbReference>
<dbReference type="AlphaFoldDB" id="A0A2G5EQ27"/>
<feature type="coiled-coil region" evidence="3">
    <location>
        <begin position="432"/>
        <end position="459"/>
    </location>
</feature>
<name>A0A2G5EQ27_AQUCA</name>
<protein>
    <recommendedName>
        <fullName evidence="6">Glycosyltransferase</fullName>
    </recommendedName>
</protein>
<keyword evidence="2" id="KW-0808">Transferase</keyword>
<dbReference type="OrthoDB" id="5835829at2759"/>
<dbReference type="PANTHER" id="PTHR11926">
    <property type="entry name" value="GLUCOSYL/GLUCURONOSYL TRANSFERASES"/>
    <property type="match status" value="1"/>
</dbReference>
<dbReference type="InParanoid" id="A0A2G5EQ27"/>
<dbReference type="EMBL" id="KZ305022">
    <property type="protein sequence ID" value="PIA57852.1"/>
    <property type="molecule type" value="Genomic_DNA"/>
</dbReference>
<dbReference type="Gene3D" id="3.40.50.2000">
    <property type="entry name" value="Glycogen Phosphorylase B"/>
    <property type="match status" value="2"/>
</dbReference>
<dbReference type="SUPFAM" id="SSF53756">
    <property type="entry name" value="UDP-Glycosyltransferase/glycogen phosphorylase"/>
    <property type="match status" value="1"/>
</dbReference>
<dbReference type="CDD" id="cd03784">
    <property type="entry name" value="GT1_Gtf-like"/>
    <property type="match status" value="1"/>
</dbReference>
<proteinExistence type="inferred from homology"/>
<evidence type="ECO:0008006" key="6">
    <source>
        <dbReference type="Google" id="ProtNLM"/>
    </source>
</evidence>
<organism evidence="4 5">
    <name type="scientific">Aquilegia coerulea</name>
    <name type="common">Rocky mountain columbine</name>
    <dbReference type="NCBI Taxonomy" id="218851"/>
    <lineage>
        <taxon>Eukaryota</taxon>
        <taxon>Viridiplantae</taxon>
        <taxon>Streptophyta</taxon>
        <taxon>Embryophyta</taxon>
        <taxon>Tracheophyta</taxon>
        <taxon>Spermatophyta</taxon>
        <taxon>Magnoliopsida</taxon>
        <taxon>Ranunculales</taxon>
        <taxon>Ranunculaceae</taxon>
        <taxon>Thalictroideae</taxon>
        <taxon>Aquilegia</taxon>
    </lineage>
</organism>
<dbReference type="FunCoup" id="A0A2G5EQ27">
    <property type="interactions" value="329"/>
</dbReference>
<dbReference type="GO" id="GO:0080043">
    <property type="term" value="F:quercetin 3-O-glucosyltransferase activity"/>
    <property type="evidence" value="ECO:0007669"/>
    <property type="project" value="TreeGrafter"/>
</dbReference>
<evidence type="ECO:0000313" key="5">
    <source>
        <dbReference type="Proteomes" id="UP000230069"/>
    </source>
</evidence>
<evidence type="ECO:0000256" key="1">
    <source>
        <dbReference type="ARBA" id="ARBA00009995"/>
    </source>
</evidence>
<keyword evidence="5" id="KW-1185">Reference proteome</keyword>